<dbReference type="OrthoDB" id="9804819at2"/>
<dbReference type="PROSITE" id="PS50893">
    <property type="entry name" value="ABC_TRANSPORTER_2"/>
    <property type="match status" value="1"/>
</dbReference>
<dbReference type="InterPro" id="IPR050763">
    <property type="entry name" value="ABC_transporter_ATP-binding"/>
</dbReference>
<dbReference type="EMBL" id="PQNK01000012">
    <property type="protein sequence ID" value="RRO86158.1"/>
    <property type="molecule type" value="Genomic_DNA"/>
</dbReference>
<evidence type="ECO:0000256" key="2">
    <source>
        <dbReference type="ARBA" id="ARBA00005417"/>
    </source>
</evidence>
<dbReference type="InterPro" id="IPR003439">
    <property type="entry name" value="ABC_transporter-like_ATP-bd"/>
</dbReference>
<dbReference type="RefSeq" id="WP_010273339.1">
    <property type="nucleotide sequence ID" value="NZ_CP066067.1"/>
</dbReference>
<organism evidence="7 8">
    <name type="scientific">Corynebacterium bovis</name>
    <dbReference type="NCBI Taxonomy" id="36808"/>
    <lineage>
        <taxon>Bacteria</taxon>
        <taxon>Bacillati</taxon>
        <taxon>Actinomycetota</taxon>
        <taxon>Actinomycetes</taxon>
        <taxon>Mycobacteriales</taxon>
        <taxon>Corynebacteriaceae</taxon>
        <taxon>Corynebacterium</taxon>
    </lineage>
</organism>
<evidence type="ECO:0000256" key="5">
    <source>
        <dbReference type="ARBA" id="ARBA00022840"/>
    </source>
</evidence>
<dbReference type="PROSITE" id="PS00211">
    <property type="entry name" value="ABC_TRANSPORTER_1"/>
    <property type="match status" value="1"/>
</dbReference>
<evidence type="ECO:0000256" key="1">
    <source>
        <dbReference type="ARBA" id="ARBA00004202"/>
    </source>
</evidence>
<sequence>MLQLDSVSVTYHRLGRTTTALDNVSLDIGSGFTALIGPNGGGKSTLMGVATTLIAPRHGTLTYDGTPVTRSTVDEYRRSVGLVPQNVSFVPSMTCEDTLEYIGWTYSMTRSAARARGRELLEAFELTAKAGQRTRALSGGQLRRLGIAAALMNRPALVFLDEPTVGLDPEVRVEVRKVIRAVSREASVVMSTHMVEDLRFIDGTVAVLAAGSLAYVGTWDDLSSRVPDVAETEGSSFELAYRDLIAEVRAS</sequence>
<dbReference type="Proteomes" id="UP000276526">
    <property type="component" value="Unassembled WGS sequence"/>
</dbReference>
<dbReference type="PANTHER" id="PTHR42711:SF5">
    <property type="entry name" value="ABC TRANSPORTER ATP-BINDING PROTEIN NATA"/>
    <property type="match status" value="1"/>
</dbReference>
<keyword evidence="5 7" id="KW-0067">ATP-binding</keyword>
<dbReference type="PANTHER" id="PTHR42711">
    <property type="entry name" value="ABC TRANSPORTER ATP-BINDING PROTEIN"/>
    <property type="match status" value="1"/>
</dbReference>
<dbReference type="GO" id="GO:0005524">
    <property type="term" value="F:ATP binding"/>
    <property type="evidence" value="ECO:0007669"/>
    <property type="project" value="UniProtKB-KW"/>
</dbReference>
<proteinExistence type="inferred from homology"/>
<name>A0A3R8R6Y5_9CORY</name>
<dbReference type="AlphaFoldDB" id="A0A3R8R6Y5"/>
<evidence type="ECO:0000256" key="6">
    <source>
        <dbReference type="ARBA" id="ARBA00023251"/>
    </source>
</evidence>
<comment type="subcellular location">
    <subcellularLocation>
        <location evidence="1">Cell membrane</location>
        <topology evidence="1">Peripheral membrane protein</topology>
    </subcellularLocation>
</comment>
<gene>
    <name evidence="7" type="ORF">CXF48_07940</name>
</gene>
<dbReference type="GO" id="GO:0005886">
    <property type="term" value="C:plasma membrane"/>
    <property type="evidence" value="ECO:0007669"/>
    <property type="project" value="UniProtKB-SubCell"/>
</dbReference>
<dbReference type="GO" id="GO:0046677">
    <property type="term" value="P:response to antibiotic"/>
    <property type="evidence" value="ECO:0007669"/>
    <property type="project" value="UniProtKB-KW"/>
</dbReference>
<dbReference type="InterPro" id="IPR003593">
    <property type="entry name" value="AAA+_ATPase"/>
</dbReference>
<dbReference type="GeneID" id="60808314"/>
<comment type="similarity">
    <text evidence="2">Belongs to the ABC transporter superfamily.</text>
</comment>
<dbReference type="Pfam" id="PF00005">
    <property type="entry name" value="ABC_tran"/>
    <property type="match status" value="1"/>
</dbReference>
<keyword evidence="6" id="KW-0046">Antibiotic resistance</keyword>
<comment type="caution">
    <text evidence="7">The sequence shown here is derived from an EMBL/GenBank/DDBJ whole genome shotgun (WGS) entry which is preliminary data.</text>
</comment>
<reference evidence="7 8" key="1">
    <citation type="submission" date="2018-01" db="EMBL/GenBank/DDBJ databases">
        <title>Twenty Corynebacterium bovis Genomes.</title>
        <authorList>
            <person name="Gulvik C.A."/>
        </authorList>
    </citation>
    <scope>NUCLEOTIDE SEQUENCE [LARGE SCALE GENOMIC DNA]</scope>
    <source>
        <strain evidence="7 8">F6900</strain>
    </source>
</reference>
<evidence type="ECO:0000313" key="7">
    <source>
        <dbReference type="EMBL" id="RRO86158.1"/>
    </source>
</evidence>
<dbReference type="InterPro" id="IPR017871">
    <property type="entry name" value="ABC_transporter-like_CS"/>
</dbReference>
<accession>A0A3R8R6Y5</accession>
<keyword evidence="4" id="KW-0547">Nucleotide-binding</keyword>
<keyword evidence="3" id="KW-0813">Transport</keyword>
<dbReference type="InterPro" id="IPR027417">
    <property type="entry name" value="P-loop_NTPase"/>
</dbReference>
<evidence type="ECO:0000313" key="8">
    <source>
        <dbReference type="Proteomes" id="UP000276526"/>
    </source>
</evidence>
<dbReference type="Gene3D" id="3.40.50.300">
    <property type="entry name" value="P-loop containing nucleotide triphosphate hydrolases"/>
    <property type="match status" value="1"/>
</dbReference>
<dbReference type="SUPFAM" id="SSF52540">
    <property type="entry name" value="P-loop containing nucleoside triphosphate hydrolases"/>
    <property type="match status" value="1"/>
</dbReference>
<protein>
    <submittedName>
        <fullName evidence="7">Multidrug ABC transporter ATP-binding protein</fullName>
    </submittedName>
</protein>
<dbReference type="GO" id="GO:0016887">
    <property type="term" value="F:ATP hydrolysis activity"/>
    <property type="evidence" value="ECO:0007669"/>
    <property type="project" value="InterPro"/>
</dbReference>
<evidence type="ECO:0000256" key="4">
    <source>
        <dbReference type="ARBA" id="ARBA00022741"/>
    </source>
</evidence>
<evidence type="ECO:0000256" key="3">
    <source>
        <dbReference type="ARBA" id="ARBA00022448"/>
    </source>
</evidence>
<dbReference type="SMART" id="SM00382">
    <property type="entry name" value="AAA"/>
    <property type="match status" value="1"/>
</dbReference>